<name>R9GYZ4_9SPHI</name>
<dbReference type="SUPFAM" id="SSF53613">
    <property type="entry name" value="Ribokinase-like"/>
    <property type="match status" value="1"/>
</dbReference>
<evidence type="ECO:0000313" key="6">
    <source>
        <dbReference type="Proteomes" id="UP000014174"/>
    </source>
</evidence>
<proteinExistence type="inferred from homology"/>
<dbReference type="EC" id="2.7.1.4" evidence="5"/>
<evidence type="ECO:0000256" key="3">
    <source>
        <dbReference type="ARBA" id="ARBA00022777"/>
    </source>
</evidence>
<reference evidence="5 6" key="1">
    <citation type="journal article" date="2013" name="Genome Announc.">
        <title>Draft Genome Sequence of Arcticibacter svalbardensis Strain MN12-7T, a Member of the Family Sphingobacteriaceae Isolated from an Arctic Soil Sample.</title>
        <authorList>
            <person name="Shivaji S."/>
            <person name="Ara S."/>
            <person name="Prasad S."/>
            <person name="Manasa B.P."/>
            <person name="Begum Z."/>
            <person name="Singh A."/>
            <person name="Kumar Pinnaka A."/>
        </authorList>
    </citation>
    <scope>NUCLEOTIDE SEQUENCE [LARGE SCALE GENOMIC DNA]</scope>
    <source>
        <strain evidence="5 6">MN12-7</strain>
    </source>
</reference>
<dbReference type="Proteomes" id="UP000014174">
    <property type="component" value="Unassembled WGS sequence"/>
</dbReference>
<dbReference type="eggNOG" id="COG0524">
    <property type="taxonomic scope" value="Bacteria"/>
</dbReference>
<feature type="domain" description="Carbohydrate kinase PfkB" evidence="4">
    <location>
        <begin position="2"/>
        <end position="74"/>
    </location>
</feature>
<dbReference type="InterPro" id="IPR011611">
    <property type="entry name" value="PfkB_dom"/>
</dbReference>
<dbReference type="PANTHER" id="PTHR43085:SF57">
    <property type="entry name" value="CARBOHYDRATE KINASE PFKB DOMAIN-CONTAINING PROTEIN"/>
    <property type="match status" value="1"/>
</dbReference>
<protein>
    <submittedName>
        <fullName evidence="5">Fructokinase</fullName>
        <ecNumber evidence="5">2.7.1.4</ecNumber>
    </submittedName>
</protein>
<dbReference type="OrthoDB" id="9813569at2"/>
<dbReference type="PROSITE" id="PS00584">
    <property type="entry name" value="PFKB_KINASES_2"/>
    <property type="match status" value="1"/>
</dbReference>
<comment type="similarity">
    <text evidence="1">Belongs to the carbohydrate kinase PfkB family.</text>
</comment>
<dbReference type="STRING" id="1150600.ADIARSV_0123"/>
<dbReference type="InterPro" id="IPR002173">
    <property type="entry name" value="Carboh/pur_kinase_PfkB_CS"/>
</dbReference>
<dbReference type="InterPro" id="IPR029056">
    <property type="entry name" value="Ribokinase-like"/>
</dbReference>
<gene>
    <name evidence="5" type="ORF">ADIARSV_0123</name>
</gene>
<comment type="caution">
    <text evidence="5">The sequence shown here is derived from an EMBL/GenBank/DDBJ whole genome shotgun (WGS) entry which is preliminary data.</text>
</comment>
<dbReference type="GO" id="GO:0008865">
    <property type="term" value="F:fructokinase activity"/>
    <property type="evidence" value="ECO:0007669"/>
    <property type="project" value="UniProtKB-EC"/>
</dbReference>
<dbReference type="RefSeq" id="WP_016193380.1">
    <property type="nucleotide sequence ID" value="NZ_AQPN01000002.1"/>
</dbReference>
<dbReference type="Gene3D" id="3.40.1190.20">
    <property type="match status" value="1"/>
</dbReference>
<evidence type="ECO:0000256" key="2">
    <source>
        <dbReference type="ARBA" id="ARBA00022679"/>
    </source>
</evidence>
<dbReference type="PANTHER" id="PTHR43085">
    <property type="entry name" value="HEXOKINASE FAMILY MEMBER"/>
    <property type="match status" value="1"/>
</dbReference>
<dbReference type="InterPro" id="IPR050306">
    <property type="entry name" value="PfkB_Carbo_kinase"/>
</dbReference>
<dbReference type="AlphaFoldDB" id="R9GYZ4"/>
<evidence type="ECO:0000256" key="1">
    <source>
        <dbReference type="ARBA" id="ARBA00010688"/>
    </source>
</evidence>
<accession>R9GYZ4</accession>
<evidence type="ECO:0000313" key="5">
    <source>
        <dbReference type="EMBL" id="EOR96700.1"/>
    </source>
</evidence>
<keyword evidence="2 5" id="KW-0808">Transferase</keyword>
<dbReference type="PATRIC" id="fig|1150600.3.peg.121"/>
<keyword evidence="3 5" id="KW-0418">Kinase</keyword>
<evidence type="ECO:0000259" key="4">
    <source>
        <dbReference type="Pfam" id="PF00294"/>
    </source>
</evidence>
<sequence length="95" mass="10150">MLLTKGSKGALHYNLEAQHIFPSIPVTVNDTVGSGDSFLAGYLAQLIKGSTLEKSMLNATALGAFITSKIGACPAYDLSEFEKFKLDKGVFTADY</sequence>
<organism evidence="5 6">
    <name type="scientific">Arcticibacter svalbardensis MN12-7</name>
    <dbReference type="NCBI Taxonomy" id="1150600"/>
    <lineage>
        <taxon>Bacteria</taxon>
        <taxon>Pseudomonadati</taxon>
        <taxon>Bacteroidota</taxon>
        <taxon>Sphingobacteriia</taxon>
        <taxon>Sphingobacteriales</taxon>
        <taxon>Sphingobacteriaceae</taxon>
        <taxon>Arcticibacter</taxon>
    </lineage>
</organism>
<dbReference type="EMBL" id="AQPN01000002">
    <property type="protein sequence ID" value="EOR96700.1"/>
    <property type="molecule type" value="Genomic_DNA"/>
</dbReference>
<dbReference type="Pfam" id="PF00294">
    <property type="entry name" value="PfkB"/>
    <property type="match status" value="1"/>
</dbReference>
<keyword evidence="6" id="KW-1185">Reference proteome</keyword>